<evidence type="ECO:0000256" key="2">
    <source>
        <dbReference type="SAM" id="MobiDB-lite"/>
    </source>
</evidence>
<evidence type="ECO:0000313" key="5">
    <source>
        <dbReference type="Proteomes" id="UP001211907"/>
    </source>
</evidence>
<feature type="compositionally biased region" description="Polar residues" evidence="2">
    <location>
        <begin position="588"/>
        <end position="601"/>
    </location>
</feature>
<dbReference type="EMBL" id="JADGJH010000111">
    <property type="protein sequence ID" value="KAJ3137644.1"/>
    <property type="molecule type" value="Genomic_DNA"/>
</dbReference>
<evidence type="ECO:0000256" key="1">
    <source>
        <dbReference type="ARBA" id="ARBA00022801"/>
    </source>
</evidence>
<gene>
    <name evidence="4" type="primary">GDE1</name>
    <name evidence="4" type="ORF">HK100_000556</name>
</gene>
<name>A0AAD5T8R9_9FUNG</name>
<organism evidence="4 5">
    <name type="scientific">Physocladia obscura</name>
    <dbReference type="NCBI Taxonomy" id="109957"/>
    <lineage>
        <taxon>Eukaryota</taxon>
        <taxon>Fungi</taxon>
        <taxon>Fungi incertae sedis</taxon>
        <taxon>Chytridiomycota</taxon>
        <taxon>Chytridiomycota incertae sedis</taxon>
        <taxon>Chytridiomycetes</taxon>
        <taxon>Chytridiales</taxon>
        <taxon>Chytriomycetaceae</taxon>
        <taxon>Physocladia</taxon>
    </lineage>
</organism>
<dbReference type="GO" id="GO:0046475">
    <property type="term" value="P:glycerophospholipid catabolic process"/>
    <property type="evidence" value="ECO:0007669"/>
    <property type="project" value="TreeGrafter"/>
</dbReference>
<evidence type="ECO:0000259" key="3">
    <source>
        <dbReference type="PROSITE" id="PS51704"/>
    </source>
</evidence>
<dbReference type="Pfam" id="PF03009">
    <property type="entry name" value="GDPD"/>
    <property type="match status" value="1"/>
</dbReference>
<dbReference type="InterPro" id="IPR030395">
    <property type="entry name" value="GP_PDE_dom"/>
</dbReference>
<dbReference type="InterPro" id="IPR017946">
    <property type="entry name" value="PLC-like_Pdiesterase_TIM-brl"/>
</dbReference>
<dbReference type="InterPro" id="IPR051578">
    <property type="entry name" value="GDPD"/>
</dbReference>
<accession>A0AAD5T8R9</accession>
<proteinExistence type="predicted"/>
<reference evidence="4" key="1">
    <citation type="submission" date="2020-05" db="EMBL/GenBank/DDBJ databases">
        <title>Phylogenomic resolution of chytrid fungi.</title>
        <authorList>
            <person name="Stajich J.E."/>
            <person name="Amses K."/>
            <person name="Simmons R."/>
            <person name="Seto K."/>
            <person name="Myers J."/>
            <person name="Bonds A."/>
            <person name="Quandt C.A."/>
            <person name="Barry K."/>
            <person name="Liu P."/>
            <person name="Grigoriev I."/>
            <person name="Longcore J.E."/>
            <person name="James T.Y."/>
        </authorList>
    </citation>
    <scope>NUCLEOTIDE SEQUENCE</scope>
    <source>
        <strain evidence="4">JEL0513</strain>
    </source>
</reference>
<feature type="region of interest" description="Disordered" evidence="2">
    <location>
        <begin position="588"/>
        <end position="627"/>
    </location>
</feature>
<feature type="region of interest" description="Disordered" evidence="2">
    <location>
        <begin position="438"/>
        <end position="462"/>
    </location>
</feature>
<dbReference type="GO" id="GO:0047389">
    <property type="term" value="F:glycerophosphocholine phosphodiesterase activity"/>
    <property type="evidence" value="ECO:0007669"/>
    <property type="project" value="TreeGrafter"/>
</dbReference>
<dbReference type="PANTHER" id="PTHR22958:SF1">
    <property type="entry name" value="GLYCEROPHOSPHOCHOLINE PHOSPHODIESTERASE GPCPD1"/>
    <property type="match status" value="1"/>
</dbReference>
<feature type="domain" description="GP-PDE" evidence="3">
    <location>
        <begin position="167"/>
        <end position="431"/>
    </location>
</feature>
<evidence type="ECO:0000313" key="4">
    <source>
        <dbReference type="EMBL" id="KAJ3137644.1"/>
    </source>
</evidence>
<dbReference type="PANTHER" id="PTHR22958">
    <property type="entry name" value="GLYCEROPHOSPHORYL DIESTER PHOSPHODIESTERASE"/>
    <property type="match status" value="1"/>
</dbReference>
<dbReference type="Gene3D" id="3.20.20.190">
    <property type="entry name" value="Phosphatidylinositol (PI) phosphodiesterase"/>
    <property type="match status" value="1"/>
</dbReference>
<protein>
    <submittedName>
        <fullName evidence="4">Glycerophosphocholine phosphodiesterase</fullName>
    </submittedName>
</protein>
<comment type="caution">
    <text evidence="4">The sequence shown here is derived from an EMBL/GenBank/DDBJ whole genome shotgun (WGS) entry which is preliminary data.</text>
</comment>
<sequence>MTNHVFVKFNPRYPATAPPPSFNWNSSDDTSARIKSVESVTISLGDQQHVVQFNSTSPEHETSFTAAHLATVHLIFSLSDSFGQVIATATSPPLDSLSARSLCNEPYPLGGRVSLDLISNNAVIGFLLFDVLIVTPLTHPLAKVPAPNPATWPHTRLIGHRGVGMNKVVFAESESSNGIPQVLENTCESFEAARSLGVYAVEFDVQLAKDDVCIIYHDSIVSESAIAHTEVRQLDSVDFLALPTKHSPGKHTTLKIALETLPASLAFNIELKFPILDETQLFALVNVPEYNKYVDAVLRTVLDSPHPDRIVVFSSFNPDVCQLVKLKQTRYPIFFLTMGGTYLTRDVRSNGVLEAAEVARIYGLDGIVTDAAPLVADPSLSKRAKELMGGLEKRVLTYGSANCIAGNARVLRDAGVDALIVDKVAQVRDELHMSQVRKIKRGLNTPPPPYERSDDGASSDSDCGEIEYAELSKSPISVAEDANSATIRKIQRQDSQQRQEHRHTVLPEVKARLARKRSIAVSRRMSLASQVTIVDENGAENNYEDQQQQQLQMHKLETAMLAITETQAKLAEMVLDLKRIAFATTTREQSAAISSPQNVMNKKSAPPSPSPSPSPSQSRSPSPLPSLHRRKASLNLLSTPPSAPSILTRKPSKLSIFVETAANSSGSVYRDPDDDSATTKALVATTAVTTASTSVDLFASATLFPATADSYATPVKLRRPSSLVASPRYPHGFAGVLEAVQESRTQAEEEEAESYDRVKNMLESLLAQASDALNSDVGGEKNSGDGSDAVNAVAEEFEDDSSHDGFDDDDMHDRSGTSYYVNEFKISQSLEFDETWQKEVVLTAEEILRNSSLLSDNRVLDAESEWDSDNVNRSGIKSSNNRNDAIHLVVQFLASVLFGIADPTITSSAAPSRKLITASAPAAVLDYENAVESFLQHQEAIDYGSGASRSERTNDMRPRNRIRRISFDASGNEIEHEMLESVKGLRGEKKGNKQTAIITTAEIISGFDEGLAMGQINILEVVGTVLGLQFTLLYILTTSIWTGIVGKAVPAK</sequence>
<dbReference type="PROSITE" id="PS51704">
    <property type="entry name" value="GP_PDE"/>
    <property type="match status" value="1"/>
</dbReference>
<keyword evidence="5" id="KW-1185">Reference proteome</keyword>
<dbReference type="SUPFAM" id="SSF51695">
    <property type="entry name" value="PLC-like phosphodiesterases"/>
    <property type="match status" value="1"/>
</dbReference>
<dbReference type="AlphaFoldDB" id="A0AAD5T8R9"/>
<keyword evidence="1" id="KW-0378">Hydrolase</keyword>
<dbReference type="Proteomes" id="UP001211907">
    <property type="component" value="Unassembled WGS sequence"/>
</dbReference>